<evidence type="ECO:0000313" key="2">
    <source>
        <dbReference type="EMBL" id="MBB5048681.1"/>
    </source>
</evidence>
<reference evidence="2 3" key="1">
    <citation type="submission" date="2020-08" db="EMBL/GenBank/DDBJ databases">
        <title>Genomic Encyclopedia of Type Strains, Phase IV (KMG-IV): sequencing the most valuable type-strain genomes for metagenomic binning, comparative biology and taxonomic classification.</title>
        <authorList>
            <person name="Goeker M."/>
        </authorList>
    </citation>
    <scope>NUCLEOTIDE SEQUENCE [LARGE SCALE GENOMIC DNA]</scope>
    <source>
        <strain evidence="2 3">DSM 12706</strain>
    </source>
</reference>
<evidence type="ECO:0000256" key="1">
    <source>
        <dbReference type="SAM" id="SignalP"/>
    </source>
</evidence>
<dbReference type="EMBL" id="JACHIH010000024">
    <property type="protein sequence ID" value="MBB5048681.1"/>
    <property type="molecule type" value="Genomic_DNA"/>
</dbReference>
<comment type="caution">
    <text evidence="2">The sequence shown here is derived from an EMBL/GenBank/DDBJ whole genome shotgun (WGS) entry which is preliminary data.</text>
</comment>
<gene>
    <name evidence="2" type="ORF">HNR60_003449</name>
</gene>
<dbReference type="AlphaFoldDB" id="A0A7W8E196"/>
<protein>
    <recommendedName>
        <fullName evidence="4">Outer membrane protein beta-barrel domain-containing protein</fullName>
    </recommendedName>
</protein>
<name>A0A7W8E196_9BRAD</name>
<sequence>MLTLAPMSILAKTCARAIALAALCLSASAADAQVAPVRYWLPGGMFGFGGGAADTGGAETYSNFPSFDAVAAADATDWRDKVPTGPFVRGQSGSLNLSGLGQTSAFGNFGTLNYDSAQFGYAFKGVGGLPVKVFAGVDSLKYDSDVLRPLTPLTSDPGAPAAYSANVGFEIQPAPNLSLSLGAGYTQQQTGRLDSDINSRLLPGESPIFFRR</sequence>
<feature type="chain" id="PRO_5031379842" description="Outer membrane protein beta-barrel domain-containing protein" evidence="1">
    <location>
        <begin position="33"/>
        <end position="212"/>
    </location>
</feature>
<keyword evidence="1" id="KW-0732">Signal</keyword>
<keyword evidence="3" id="KW-1185">Reference proteome</keyword>
<accession>A0A7W8E196</accession>
<feature type="signal peptide" evidence="1">
    <location>
        <begin position="1"/>
        <end position="32"/>
    </location>
</feature>
<dbReference type="RefSeq" id="WP_347339353.1">
    <property type="nucleotide sequence ID" value="NZ_JACHIH010000024.1"/>
</dbReference>
<organism evidence="2 3">
    <name type="scientific">Rhodopseudomonas rhenobacensis</name>
    <dbReference type="NCBI Taxonomy" id="87461"/>
    <lineage>
        <taxon>Bacteria</taxon>
        <taxon>Pseudomonadati</taxon>
        <taxon>Pseudomonadota</taxon>
        <taxon>Alphaproteobacteria</taxon>
        <taxon>Hyphomicrobiales</taxon>
        <taxon>Nitrobacteraceae</taxon>
        <taxon>Rhodopseudomonas</taxon>
    </lineage>
</organism>
<proteinExistence type="predicted"/>
<evidence type="ECO:0000313" key="3">
    <source>
        <dbReference type="Proteomes" id="UP000542353"/>
    </source>
</evidence>
<evidence type="ECO:0008006" key="4">
    <source>
        <dbReference type="Google" id="ProtNLM"/>
    </source>
</evidence>
<dbReference type="Proteomes" id="UP000542353">
    <property type="component" value="Unassembled WGS sequence"/>
</dbReference>